<name>C1N8C8_MICPC</name>
<reference evidence="2 3" key="1">
    <citation type="journal article" date="2009" name="Science">
        <title>Green evolution and dynamic adaptations revealed by genomes of the marine picoeukaryotes Micromonas.</title>
        <authorList>
            <person name="Worden A.Z."/>
            <person name="Lee J.H."/>
            <person name="Mock T."/>
            <person name="Rouze P."/>
            <person name="Simmons M.P."/>
            <person name="Aerts A.L."/>
            <person name="Allen A.E."/>
            <person name="Cuvelier M.L."/>
            <person name="Derelle E."/>
            <person name="Everett M.V."/>
            <person name="Foulon E."/>
            <person name="Grimwood J."/>
            <person name="Gundlach H."/>
            <person name="Henrissat B."/>
            <person name="Napoli C."/>
            <person name="McDonald S.M."/>
            <person name="Parker M.S."/>
            <person name="Rombauts S."/>
            <person name="Salamov A."/>
            <person name="Von Dassow P."/>
            <person name="Badger J.H."/>
            <person name="Coutinho P.M."/>
            <person name="Demir E."/>
            <person name="Dubchak I."/>
            <person name="Gentemann C."/>
            <person name="Eikrem W."/>
            <person name="Gready J.E."/>
            <person name="John U."/>
            <person name="Lanier W."/>
            <person name="Lindquist E.A."/>
            <person name="Lucas S."/>
            <person name="Mayer K.F."/>
            <person name="Moreau H."/>
            <person name="Not F."/>
            <person name="Otillar R."/>
            <person name="Panaud O."/>
            <person name="Pangilinan J."/>
            <person name="Paulsen I."/>
            <person name="Piegu B."/>
            <person name="Poliakov A."/>
            <person name="Robbens S."/>
            <person name="Schmutz J."/>
            <person name="Toulza E."/>
            <person name="Wyss T."/>
            <person name="Zelensky A."/>
            <person name="Zhou K."/>
            <person name="Armbrust E.V."/>
            <person name="Bhattacharya D."/>
            <person name="Goodenough U.W."/>
            <person name="Van de Peer Y."/>
            <person name="Grigoriev I.V."/>
        </authorList>
    </citation>
    <scope>NUCLEOTIDE SEQUENCE [LARGE SCALE GENOMIC DNA]</scope>
    <source>
        <strain evidence="2 3">CCMP1545</strain>
    </source>
</reference>
<feature type="compositionally biased region" description="Gly residues" evidence="1">
    <location>
        <begin position="231"/>
        <end position="253"/>
    </location>
</feature>
<evidence type="ECO:0000313" key="2">
    <source>
        <dbReference type="EMBL" id="EEH51681.1"/>
    </source>
</evidence>
<dbReference type="RefSeq" id="XP_003064059.1">
    <property type="nucleotide sequence ID" value="XM_003064013.1"/>
</dbReference>
<gene>
    <name evidence="2" type="ORF">MICPUCDRAFT_66353</name>
</gene>
<organism evidence="3">
    <name type="scientific">Micromonas pusilla (strain CCMP1545)</name>
    <name type="common">Picoplanktonic green alga</name>
    <dbReference type="NCBI Taxonomy" id="564608"/>
    <lineage>
        <taxon>Eukaryota</taxon>
        <taxon>Viridiplantae</taxon>
        <taxon>Chlorophyta</taxon>
        <taxon>Mamiellophyceae</taxon>
        <taxon>Mamiellales</taxon>
        <taxon>Mamiellaceae</taxon>
        <taxon>Micromonas</taxon>
    </lineage>
</organism>
<dbReference type="OrthoDB" id="514192at2759"/>
<dbReference type="Proteomes" id="UP000001876">
    <property type="component" value="Unassembled WGS sequence"/>
</dbReference>
<dbReference type="KEGG" id="mpp:MICPUCDRAFT_66353"/>
<keyword evidence="3" id="KW-1185">Reference proteome</keyword>
<feature type="compositionally biased region" description="Low complexity" evidence="1">
    <location>
        <begin position="270"/>
        <end position="280"/>
    </location>
</feature>
<evidence type="ECO:0000313" key="3">
    <source>
        <dbReference type="Proteomes" id="UP000001876"/>
    </source>
</evidence>
<proteinExistence type="predicted"/>
<dbReference type="EMBL" id="GG663750">
    <property type="protein sequence ID" value="EEH51681.1"/>
    <property type="molecule type" value="Genomic_DNA"/>
</dbReference>
<sequence>MGKAKTFANLTYNAVHGAARQALRRWNVGFPRLGRKVVVGRVARKDENDFFHVSTGHKSDVSFHARELQRGLTKLAAEPLPSVGSKLHLMVRAIENPMGELELSNRERVKAERDAHVWEEIRRAYQRGGIVRGRVLNAVGGGYAVGIAGHVAFLPQQSVRVYEGKNVPPVGVLLPFKILTVRETIQNVVVEGPVLEPGTAKSERRARRWDLKKSARLAAEARRRDLSAAAPGGGGGTAGGGGGTAGVGGVKGGGGEDAKVSEEGEEEKPAAAAAWWKAPPTGGGEK</sequence>
<dbReference type="eggNOG" id="ENOG502SVWS">
    <property type="taxonomic scope" value="Eukaryota"/>
</dbReference>
<dbReference type="AlphaFoldDB" id="C1N8C8"/>
<accession>C1N8C8</accession>
<dbReference type="GeneID" id="9689688"/>
<evidence type="ECO:0000256" key="1">
    <source>
        <dbReference type="SAM" id="MobiDB-lite"/>
    </source>
</evidence>
<feature type="region of interest" description="Disordered" evidence="1">
    <location>
        <begin position="222"/>
        <end position="286"/>
    </location>
</feature>
<protein>
    <submittedName>
        <fullName evidence="2">Predicted protein</fullName>
    </submittedName>
</protein>